<gene>
    <name evidence="7" type="ORF">GYA93_18905</name>
</gene>
<dbReference type="InterPro" id="IPR036390">
    <property type="entry name" value="WH_DNA-bd_sf"/>
</dbReference>
<organism evidence="7 8">
    <name type="scientific">Gordonia desulfuricans</name>
    <dbReference type="NCBI Taxonomy" id="89051"/>
    <lineage>
        <taxon>Bacteria</taxon>
        <taxon>Bacillati</taxon>
        <taxon>Actinomycetota</taxon>
        <taxon>Actinomycetes</taxon>
        <taxon>Mycobacteriales</taxon>
        <taxon>Gordoniaceae</taxon>
        <taxon>Gordonia</taxon>
    </lineage>
</organism>
<comment type="subcellular location">
    <subcellularLocation>
        <location evidence="1">Cytoplasm</location>
    </subcellularLocation>
</comment>
<evidence type="ECO:0000256" key="2">
    <source>
        <dbReference type="ARBA" id="ARBA00022490"/>
    </source>
</evidence>
<dbReference type="InterPro" id="IPR055166">
    <property type="entry name" value="Transc_reg_Sar_Rot_HTH"/>
</dbReference>
<evidence type="ECO:0000313" key="7">
    <source>
        <dbReference type="EMBL" id="NDK91628.1"/>
    </source>
</evidence>
<keyword evidence="8" id="KW-1185">Reference proteome</keyword>
<dbReference type="InterPro" id="IPR036388">
    <property type="entry name" value="WH-like_DNA-bd_sf"/>
</dbReference>
<dbReference type="GO" id="GO:0005737">
    <property type="term" value="C:cytoplasm"/>
    <property type="evidence" value="ECO:0007669"/>
    <property type="project" value="UniProtKB-SubCell"/>
</dbReference>
<evidence type="ECO:0000313" key="8">
    <source>
        <dbReference type="Proteomes" id="UP000466307"/>
    </source>
</evidence>
<dbReference type="SUPFAM" id="SSF46785">
    <property type="entry name" value="Winged helix' DNA-binding domain"/>
    <property type="match status" value="1"/>
</dbReference>
<sequence>MSNPRLDDQLCFALYAASRAVIAAQRPGLRELGLTYPQYLVMLVLWEEREAPIGRLCARLHLDSGTVSPLVRRLEKAELVVRRRSDTDERSTIVALTDAGADMADRADCVTAALGDSIVAAEEADPDGVPQFGVADVGALREALHNLIGELDRIESPQPRS</sequence>
<dbReference type="Pfam" id="PF22381">
    <property type="entry name" value="Staph_reg_Sar_Rot"/>
    <property type="match status" value="1"/>
</dbReference>
<proteinExistence type="predicted"/>
<dbReference type="GO" id="GO:0006950">
    <property type="term" value="P:response to stress"/>
    <property type="evidence" value="ECO:0007669"/>
    <property type="project" value="TreeGrafter"/>
</dbReference>
<dbReference type="RefSeq" id="WP_059039503.1">
    <property type="nucleotide sequence ID" value="NZ_JAADZU010000076.1"/>
</dbReference>
<dbReference type="PROSITE" id="PS50995">
    <property type="entry name" value="HTH_MARR_2"/>
    <property type="match status" value="1"/>
</dbReference>
<protein>
    <submittedName>
        <fullName evidence="7">MarR family transcriptional regulator</fullName>
    </submittedName>
</protein>
<dbReference type="GO" id="GO:0003700">
    <property type="term" value="F:DNA-binding transcription factor activity"/>
    <property type="evidence" value="ECO:0007669"/>
    <property type="project" value="InterPro"/>
</dbReference>
<comment type="caution">
    <text evidence="7">The sequence shown here is derived from an EMBL/GenBank/DDBJ whole genome shotgun (WGS) entry which is preliminary data.</text>
</comment>
<evidence type="ECO:0000256" key="5">
    <source>
        <dbReference type="ARBA" id="ARBA00023163"/>
    </source>
</evidence>
<dbReference type="InterPro" id="IPR039422">
    <property type="entry name" value="MarR/SlyA-like"/>
</dbReference>
<feature type="domain" description="HTH marR-type" evidence="6">
    <location>
        <begin position="7"/>
        <end position="149"/>
    </location>
</feature>
<evidence type="ECO:0000256" key="3">
    <source>
        <dbReference type="ARBA" id="ARBA00023015"/>
    </source>
</evidence>
<dbReference type="Proteomes" id="UP000466307">
    <property type="component" value="Unassembled WGS sequence"/>
</dbReference>
<keyword evidence="2" id="KW-0963">Cytoplasm</keyword>
<evidence type="ECO:0000259" key="6">
    <source>
        <dbReference type="PROSITE" id="PS50995"/>
    </source>
</evidence>
<keyword evidence="5" id="KW-0804">Transcription</keyword>
<keyword evidence="4" id="KW-0238">DNA-binding</keyword>
<dbReference type="GO" id="GO:0003677">
    <property type="term" value="F:DNA binding"/>
    <property type="evidence" value="ECO:0007669"/>
    <property type="project" value="UniProtKB-KW"/>
</dbReference>
<dbReference type="PANTHER" id="PTHR33164">
    <property type="entry name" value="TRANSCRIPTIONAL REGULATOR, MARR FAMILY"/>
    <property type="match status" value="1"/>
</dbReference>
<dbReference type="EMBL" id="JAADZU010000076">
    <property type="protein sequence ID" value="NDK91628.1"/>
    <property type="molecule type" value="Genomic_DNA"/>
</dbReference>
<accession>A0A7K3LTN4</accession>
<reference evidence="7 8" key="1">
    <citation type="submission" date="2020-01" db="EMBL/GenBank/DDBJ databases">
        <title>Investigation of new actinobacteria for the biodesulphurisation of diesel fuel.</title>
        <authorList>
            <person name="Athi Narayanan S.M."/>
        </authorList>
    </citation>
    <scope>NUCLEOTIDE SEQUENCE [LARGE SCALE GENOMIC DNA]</scope>
    <source>
        <strain evidence="7 8">213E</strain>
    </source>
</reference>
<evidence type="ECO:0000256" key="4">
    <source>
        <dbReference type="ARBA" id="ARBA00023125"/>
    </source>
</evidence>
<dbReference type="SMART" id="SM00347">
    <property type="entry name" value="HTH_MARR"/>
    <property type="match status" value="1"/>
</dbReference>
<keyword evidence="3" id="KW-0805">Transcription regulation</keyword>
<dbReference type="Gene3D" id="1.10.10.10">
    <property type="entry name" value="Winged helix-like DNA-binding domain superfamily/Winged helix DNA-binding domain"/>
    <property type="match status" value="1"/>
</dbReference>
<dbReference type="AlphaFoldDB" id="A0A7K3LTN4"/>
<dbReference type="PANTHER" id="PTHR33164:SF5">
    <property type="entry name" value="ORGANIC HYDROPEROXIDE RESISTANCE TRANSCRIPTIONAL REGULATOR"/>
    <property type="match status" value="1"/>
</dbReference>
<dbReference type="InterPro" id="IPR000835">
    <property type="entry name" value="HTH_MarR-typ"/>
</dbReference>
<evidence type="ECO:0000256" key="1">
    <source>
        <dbReference type="ARBA" id="ARBA00004496"/>
    </source>
</evidence>
<name>A0A7K3LTN4_9ACTN</name>